<name>A0A2D4ILB7_MICLE</name>
<dbReference type="AlphaFoldDB" id="A0A2D4ILB7"/>
<protein>
    <submittedName>
        <fullName evidence="1">Uncharacterized protein</fullName>
    </submittedName>
</protein>
<sequence>MLEFHFLLAKHRLSGAISPWLQYHSVLSQFLWFFSPTPLPTTTQPKSLSSTRISSFCLQRRDTGQCRDEVSIDLNPMKEDLLIQEFVVVMQQHRCVVHGGKANCRVTCCSDVAAVSGSREDLTLQLHIHVFAGVTECLPPGIRFLCGGNCLIHAFLLELICNTFSSCFAPRFELLLKCL</sequence>
<reference evidence="1" key="1">
    <citation type="submission" date="2017-07" db="EMBL/GenBank/DDBJ databases">
        <authorList>
            <person name="Mikheyev A."/>
            <person name="Grau M."/>
        </authorList>
    </citation>
    <scope>NUCLEOTIDE SEQUENCE</scope>
    <source>
        <tissue evidence="1">Venom_gland</tissue>
    </source>
</reference>
<dbReference type="EMBL" id="IACK01103662">
    <property type="protein sequence ID" value="LAA85023.1"/>
    <property type="molecule type" value="Transcribed_RNA"/>
</dbReference>
<accession>A0A2D4ILB7</accession>
<proteinExistence type="predicted"/>
<organism evidence="1">
    <name type="scientific">Micrurus lemniscatus lemniscatus</name>
    <dbReference type="NCBI Taxonomy" id="129467"/>
    <lineage>
        <taxon>Eukaryota</taxon>
        <taxon>Metazoa</taxon>
        <taxon>Chordata</taxon>
        <taxon>Craniata</taxon>
        <taxon>Vertebrata</taxon>
        <taxon>Euteleostomi</taxon>
        <taxon>Lepidosauria</taxon>
        <taxon>Squamata</taxon>
        <taxon>Bifurcata</taxon>
        <taxon>Unidentata</taxon>
        <taxon>Episquamata</taxon>
        <taxon>Toxicofera</taxon>
        <taxon>Serpentes</taxon>
        <taxon>Colubroidea</taxon>
        <taxon>Elapidae</taxon>
        <taxon>Elapinae</taxon>
        <taxon>Micrurus</taxon>
    </lineage>
</organism>
<reference evidence="1" key="2">
    <citation type="submission" date="2017-11" db="EMBL/GenBank/DDBJ databases">
        <title>Coralsnake Venomics: Analyses of Venom Gland Transcriptomes and Proteomes of Six Brazilian Taxa.</title>
        <authorList>
            <person name="Aird S.D."/>
            <person name="Jorge da Silva N."/>
            <person name="Qiu L."/>
            <person name="Villar-Briones A."/>
            <person name="Aparecida-Saddi V."/>
            <person name="Campos-Telles M.P."/>
            <person name="Grau M."/>
            <person name="Mikheyev A.S."/>
        </authorList>
    </citation>
    <scope>NUCLEOTIDE SEQUENCE</scope>
    <source>
        <tissue evidence="1">Venom_gland</tissue>
    </source>
</reference>
<evidence type="ECO:0000313" key="1">
    <source>
        <dbReference type="EMBL" id="LAA85023.1"/>
    </source>
</evidence>